<comment type="caution">
    <text evidence="1">The sequence shown here is derived from an EMBL/GenBank/DDBJ whole genome shotgun (WGS) entry which is preliminary data.</text>
</comment>
<name>A0ABN2ZKJ4_9ACTN</name>
<dbReference type="Proteomes" id="UP001501020">
    <property type="component" value="Unassembled WGS sequence"/>
</dbReference>
<proteinExistence type="predicted"/>
<evidence type="ECO:0000313" key="2">
    <source>
        <dbReference type="Proteomes" id="UP001501020"/>
    </source>
</evidence>
<organism evidence="1 2">
    <name type="scientific">Actinomadura napierensis</name>
    <dbReference type="NCBI Taxonomy" id="267854"/>
    <lineage>
        <taxon>Bacteria</taxon>
        <taxon>Bacillati</taxon>
        <taxon>Actinomycetota</taxon>
        <taxon>Actinomycetes</taxon>
        <taxon>Streptosporangiales</taxon>
        <taxon>Thermomonosporaceae</taxon>
        <taxon>Actinomadura</taxon>
    </lineage>
</organism>
<gene>
    <name evidence="1" type="ORF">GCM10009727_42830</name>
</gene>
<accession>A0ABN2ZKJ4</accession>
<keyword evidence="2" id="KW-1185">Reference proteome</keyword>
<sequence>MRGWFANALKAALWSDPRIAARVALYPLTQGPPLFRDPAQQAAILHALRGGRDPT</sequence>
<dbReference type="EMBL" id="BAAAMR010000037">
    <property type="protein sequence ID" value="GAA2143682.1"/>
    <property type="molecule type" value="Genomic_DNA"/>
</dbReference>
<reference evidence="1 2" key="1">
    <citation type="journal article" date="2019" name="Int. J. Syst. Evol. Microbiol.">
        <title>The Global Catalogue of Microorganisms (GCM) 10K type strain sequencing project: providing services to taxonomists for standard genome sequencing and annotation.</title>
        <authorList>
            <consortium name="The Broad Institute Genomics Platform"/>
            <consortium name="The Broad Institute Genome Sequencing Center for Infectious Disease"/>
            <person name="Wu L."/>
            <person name="Ma J."/>
        </authorList>
    </citation>
    <scope>NUCLEOTIDE SEQUENCE [LARGE SCALE GENOMIC DNA]</scope>
    <source>
        <strain evidence="1 2">JCM 13850</strain>
    </source>
</reference>
<protein>
    <submittedName>
        <fullName evidence="1">Uncharacterized protein</fullName>
    </submittedName>
</protein>
<evidence type="ECO:0000313" key="1">
    <source>
        <dbReference type="EMBL" id="GAA2143682.1"/>
    </source>
</evidence>